<keyword evidence="2" id="KW-1277">Toxin-antitoxin system</keyword>
<dbReference type="EMBL" id="CP117255">
    <property type="protein sequence ID" value="WFR97387.1"/>
    <property type="molecule type" value="Genomic_DNA"/>
</dbReference>
<dbReference type="Gene3D" id="6.10.10.120">
    <property type="entry name" value="Antitoxin ParD1-like"/>
    <property type="match status" value="1"/>
</dbReference>
<sequence>MRSSRPISVTLGTQQQSVDARVKSGSYNSASEVIRAALRALDREDEALSEIMRLKIQEAIDDPRPSLDAAEVFERIEKLHAERVRASGSEA</sequence>
<evidence type="ECO:0000313" key="3">
    <source>
        <dbReference type="EMBL" id="WFR97387.1"/>
    </source>
</evidence>
<reference evidence="4" key="2">
    <citation type="journal article" date="2023" name="MicrobiologyOpen">
        <title>Genomics of the tumorigenes clade of the family Rhizobiaceae and description of Rhizobium rhododendri sp. nov.</title>
        <authorList>
            <person name="Kuzmanovic N."/>
            <person name="diCenzo G.C."/>
            <person name="Bunk B."/>
            <person name="Sproeer C."/>
            <person name="Fruehling A."/>
            <person name="Neumann-Schaal M."/>
            <person name="Overmann J."/>
            <person name="Smalla K."/>
        </authorList>
    </citation>
    <scope>NUCLEOTIDE SEQUENCE [LARGE SCALE GENOMIC DNA]</scope>
    <source>
        <strain evidence="4">1078</strain>
    </source>
</reference>
<comment type="similarity">
    <text evidence="1">Belongs to the ParD antitoxin family.</text>
</comment>
<dbReference type="GO" id="GO:0006355">
    <property type="term" value="P:regulation of DNA-templated transcription"/>
    <property type="evidence" value="ECO:0007669"/>
    <property type="project" value="InterPro"/>
</dbReference>
<dbReference type="InterPro" id="IPR022789">
    <property type="entry name" value="ParD"/>
</dbReference>
<dbReference type="SUPFAM" id="SSF47598">
    <property type="entry name" value="Ribbon-helix-helix"/>
    <property type="match status" value="1"/>
</dbReference>
<dbReference type="Proteomes" id="UP000249499">
    <property type="component" value="Chromosome"/>
</dbReference>
<protein>
    <submittedName>
        <fullName evidence="3">Type II toxin-antitoxin system ParD family antitoxin</fullName>
    </submittedName>
</protein>
<evidence type="ECO:0000256" key="1">
    <source>
        <dbReference type="ARBA" id="ARBA00008580"/>
    </source>
</evidence>
<organism evidence="3 4">
    <name type="scientific">Rhizobium tumorigenes</name>
    <dbReference type="NCBI Taxonomy" id="2041385"/>
    <lineage>
        <taxon>Bacteria</taxon>
        <taxon>Pseudomonadati</taxon>
        <taxon>Pseudomonadota</taxon>
        <taxon>Alphaproteobacteria</taxon>
        <taxon>Hyphomicrobiales</taxon>
        <taxon>Rhizobiaceae</taxon>
        <taxon>Rhizobium/Agrobacterium group</taxon>
        <taxon>Rhizobium</taxon>
    </lineage>
</organism>
<dbReference type="PANTHER" id="PTHR36582:SF2">
    <property type="entry name" value="ANTITOXIN PARD"/>
    <property type="match status" value="1"/>
</dbReference>
<dbReference type="NCBIfam" id="TIGR02606">
    <property type="entry name" value="antidote_CC2985"/>
    <property type="match status" value="1"/>
</dbReference>
<dbReference type="InterPro" id="IPR010985">
    <property type="entry name" value="Ribbon_hlx_hlx"/>
</dbReference>
<accession>A0AAF1K755</accession>
<gene>
    <name evidence="3" type="ORF">PR017_02595</name>
</gene>
<dbReference type="PANTHER" id="PTHR36582">
    <property type="entry name" value="ANTITOXIN PARD"/>
    <property type="match status" value="1"/>
</dbReference>
<keyword evidence="4" id="KW-1185">Reference proteome</keyword>
<proteinExistence type="inferred from homology"/>
<evidence type="ECO:0000313" key="4">
    <source>
        <dbReference type="Proteomes" id="UP000249499"/>
    </source>
</evidence>
<dbReference type="InterPro" id="IPR038296">
    <property type="entry name" value="ParD_sf"/>
</dbReference>
<dbReference type="Pfam" id="PF03693">
    <property type="entry name" value="ParD_antitoxin"/>
    <property type="match status" value="1"/>
</dbReference>
<dbReference type="AlphaFoldDB" id="A0AAF1K755"/>
<evidence type="ECO:0000256" key="2">
    <source>
        <dbReference type="ARBA" id="ARBA00022649"/>
    </source>
</evidence>
<name>A0AAF1K755_9HYPH</name>
<dbReference type="KEGG" id="rtu:PR017_02595"/>
<reference evidence="3 4" key="1">
    <citation type="journal article" date="2018" name="Sci. Rep.">
        <title>Rhizobium tumorigenes sp. nov., a novel plant tumorigenic bacterium isolated from cane gall tumors on thornless blackberry.</title>
        <authorList>
            <person name="Kuzmanovi N."/>
            <person name="Smalla K."/>
            <person name="Gronow S."/>
            <person name="PuBawska J."/>
        </authorList>
    </citation>
    <scope>NUCLEOTIDE SEQUENCE [LARGE SCALE GENOMIC DNA]</scope>
    <source>
        <strain evidence="3 4">1078</strain>
    </source>
</reference>